<gene>
    <name evidence="2" type="ORF">CEXT_234481</name>
</gene>
<evidence type="ECO:0000256" key="1">
    <source>
        <dbReference type="SAM" id="MobiDB-lite"/>
    </source>
</evidence>
<feature type="region of interest" description="Disordered" evidence="1">
    <location>
        <begin position="81"/>
        <end position="101"/>
    </location>
</feature>
<proteinExistence type="predicted"/>
<keyword evidence="3" id="KW-1185">Reference proteome</keyword>
<dbReference type="AlphaFoldDB" id="A0AAV4MXD4"/>
<dbReference type="EMBL" id="BPLR01002724">
    <property type="protein sequence ID" value="GIX77140.1"/>
    <property type="molecule type" value="Genomic_DNA"/>
</dbReference>
<organism evidence="2 3">
    <name type="scientific">Caerostris extrusa</name>
    <name type="common">Bark spider</name>
    <name type="synonym">Caerostris bankana</name>
    <dbReference type="NCBI Taxonomy" id="172846"/>
    <lineage>
        <taxon>Eukaryota</taxon>
        <taxon>Metazoa</taxon>
        <taxon>Ecdysozoa</taxon>
        <taxon>Arthropoda</taxon>
        <taxon>Chelicerata</taxon>
        <taxon>Arachnida</taxon>
        <taxon>Araneae</taxon>
        <taxon>Araneomorphae</taxon>
        <taxon>Entelegynae</taxon>
        <taxon>Araneoidea</taxon>
        <taxon>Araneidae</taxon>
        <taxon>Caerostris</taxon>
    </lineage>
</organism>
<reference evidence="2 3" key="1">
    <citation type="submission" date="2021-06" db="EMBL/GenBank/DDBJ databases">
        <title>Caerostris extrusa draft genome.</title>
        <authorList>
            <person name="Kono N."/>
            <person name="Arakawa K."/>
        </authorList>
    </citation>
    <scope>NUCLEOTIDE SEQUENCE [LARGE SCALE GENOMIC DNA]</scope>
</reference>
<comment type="caution">
    <text evidence="2">The sequence shown here is derived from an EMBL/GenBank/DDBJ whole genome shotgun (WGS) entry which is preliminary data.</text>
</comment>
<evidence type="ECO:0008006" key="4">
    <source>
        <dbReference type="Google" id="ProtNLM"/>
    </source>
</evidence>
<accession>A0AAV4MXD4</accession>
<evidence type="ECO:0000313" key="3">
    <source>
        <dbReference type="Proteomes" id="UP001054945"/>
    </source>
</evidence>
<name>A0AAV4MXD4_CAEEX</name>
<evidence type="ECO:0000313" key="2">
    <source>
        <dbReference type="EMBL" id="GIX77140.1"/>
    </source>
</evidence>
<feature type="non-terminal residue" evidence="2">
    <location>
        <position position="1"/>
    </location>
</feature>
<dbReference type="Proteomes" id="UP001054945">
    <property type="component" value="Unassembled WGS sequence"/>
</dbReference>
<sequence>SLPELPLGKVARVKKKKQVIIQPELVLDLVSCATLSRLCPVIISPRSHLFCEGQITVDPPSLLLGGEADFAPKGILIGRQRAGARAPNRNKGSVKFNTRVI</sequence>
<protein>
    <recommendedName>
        <fullName evidence="4">Ribosomal protein L2</fullName>
    </recommendedName>
</protein>